<keyword evidence="4 11" id="KW-0378">Hydrolase</keyword>
<keyword evidence="6 8" id="KW-0460">Magnesium</keyword>
<feature type="binding site" evidence="8">
    <location>
        <position position="529"/>
    </location>
    <ligand>
        <name>Zn(2+)</name>
        <dbReference type="ChEBI" id="CHEBI:29105"/>
        <label>2</label>
    </ligand>
</feature>
<comment type="similarity">
    <text evidence="1 9">Belongs to the alkaline phosphatase family.</text>
</comment>
<evidence type="ECO:0000256" key="6">
    <source>
        <dbReference type="ARBA" id="ARBA00022842"/>
    </source>
</evidence>
<evidence type="ECO:0000256" key="10">
    <source>
        <dbReference type="SAM" id="SignalP"/>
    </source>
</evidence>
<evidence type="ECO:0000256" key="2">
    <source>
        <dbReference type="ARBA" id="ARBA00022553"/>
    </source>
</evidence>
<dbReference type="InterPro" id="IPR018299">
    <property type="entry name" value="Alkaline_phosphatase_AS"/>
</dbReference>
<sequence length="592" mass="65703">MKRTSNFLLALVLFLFCSNTEVKAQEAYKVHSHNDYNQQLPFWYAYSNGAASIEADLFLKNDTLYVTHSKDEIVPHHTFEKLYLERLKSLSSSGDLRELQVLIDLKSEAYTTLQKLVEVLENYPSLIKENTLHFVISGNRPKPSDYKNYPDFIWFDHQNLNDIDSIPLDKVALVSLSFKNYTVWNGYGRPTAADAKKVQAAIAKAKSSGKPFRFWATPDTKTAWARLAKMGVDYINTDQPALAKQYLDKLEVNTYQKETPIKVYQPEYKYDTYSPPKNIILMIGDGNGLAQISAAIIANQGNLTLTSIKDIGLVKTASNDDLVTDSAGGATAMATGSKSNNRAIGVDSKGKVLPNIIDITSNHGYTTAIVSTDAIYGATPASFYAHRVERDDTQGILTDLKQSKLNFFMTGGKSEEETINDVFVTQKMETFTTFKEPTAIYLGDNKVPSIKEGRKNVFPESVKLALEVLNSKKEPFFLMVEGAQIDNGGHSNSTRGIVEEMLDFDKVIAEALQFADKNQHTLVVIAADHETSGFGIVGGEEDKGMVQGDFLTVDHTGIMVPLFSYGPGAHYFNGVYENTAIFEKIIEVLALD</sequence>
<accession>A0A846QVX3</accession>
<evidence type="ECO:0000256" key="5">
    <source>
        <dbReference type="ARBA" id="ARBA00022833"/>
    </source>
</evidence>
<dbReference type="SMART" id="SM00098">
    <property type="entry name" value="alkPPc"/>
    <property type="match status" value="1"/>
</dbReference>
<keyword evidence="3 8" id="KW-0479">Metal-binding</keyword>
<evidence type="ECO:0000256" key="4">
    <source>
        <dbReference type="ARBA" id="ARBA00022801"/>
    </source>
</evidence>
<reference evidence="11 12" key="1">
    <citation type="submission" date="2020-03" db="EMBL/GenBank/DDBJ databases">
        <title>Genomic Encyclopedia of Type Strains, Phase IV (KMG-IV): sequencing the most valuable type-strain genomes for metagenomic binning, comparative biology and taxonomic classification.</title>
        <authorList>
            <person name="Goeker M."/>
        </authorList>
    </citation>
    <scope>NUCLEOTIDE SEQUENCE [LARGE SCALE GENOMIC DNA]</scope>
    <source>
        <strain evidence="11 12">DSM 29762</strain>
    </source>
</reference>
<dbReference type="CDD" id="cd16012">
    <property type="entry name" value="ALP"/>
    <property type="match status" value="1"/>
</dbReference>
<gene>
    <name evidence="11" type="ORF">GGR42_001542</name>
</gene>
<dbReference type="GO" id="GO:0046872">
    <property type="term" value="F:metal ion binding"/>
    <property type="evidence" value="ECO:0007669"/>
    <property type="project" value="UniProtKB-KW"/>
</dbReference>
<dbReference type="Pfam" id="PF13653">
    <property type="entry name" value="GDPD_2"/>
    <property type="match status" value="1"/>
</dbReference>
<keyword evidence="5 8" id="KW-0862">Zinc</keyword>
<feature type="binding site" evidence="8">
    <location>
        <position position="481"/>
    </location>
    <ligand>
        <name>Mg(2+)</name>
        <dbReference type="ChEBI" id="CHEBI:18420"/>
    </ligand>
</feature>
<dbReference type="Pfam" id="PF00245">
    <property type="entry name" value="Alk_phosphatase"/>
    <property type="match status" value="2"/>
</dbReference>
<feature type="binding site" evidence="8">
    <location>
        <position position="379"/>
    </location>
    <ligand>
        <name>Mg(2+)</name>
        <dbReference type="ChEBI" id="CHEBI:18420"/>
    </ligand>
</feature>
<feature type="chain" id="PRO_5032458311" evidence="10">
    <location>
        <begin position="25"/>
        <end position="592"/>
    </location>
</feature>
<protein>
    <submittedName>
        <fullName evidence="11">Alkaline phosphatase</fullName>
        <ecNumber evidence="11">3.1.3.1</ecNumber>
    </submittedName>
</protein>
<dbReference type="InterPro" id="IPR001952">
    <property type="entry name" value="Alkaline_phosphatase"/>
</dbReference>
<dbReference type="AlphaFoldDB" id="A0A846QVX3"/>
<comment type="cofactor">
    <cofactor evidence="8">
        <name>Mg(2+)</name>
        <dbReference type="ChEBI" id="CHEBI:18420"/>
    </cofactor>
    <text evidence="8">Binds 1 Mg(2+) ion.</text>
</comment>
<feature type="binding site" evidence="8">
    <location>
        <position position="285"/>
    </location>
    <ligand>
        <name>Mg(2+)</name>
        <dbReference type="ChEBI" id="CHEBI:18420"/>
    </ligand>
</feature>
<feature type="binding site" evidence="8">
    <location>
        <position position="490"/>
    </location>
    <ligand>
        <name>Zn(2+)</name>
        <dbReference type="ChEBI" id="CHEBI:29105"/>
        <label>2</label>
    </ligand>
</feature>
<dbReference type="Gene3D" id="3.40.720.10">
    <property type="entry name" value="Alkaline Phosphatase, subunit A"/>
    <property type="match status" value="1"/>
</dbReference>
<evidence type="ECO:0000313" key="12">
    <source>
        <dbReference type="Proteomes" id="UP000590442"/>
    </source>
</evidence>
<dbReference type="InterPro" id="IPR017850">
    <property type="entry name" value="Alkaline_phosphatase_core_sf"/>
</dbReference>
<proteinExistence type="inferred from homology"/>
<feature type="active site" description="Phosphoserine intermediate" evidence="7">
    <location>
        <position position="326"/>
    </location>
</feature>
<dbReference type="InterPro" id="IPR017946">
    <property type="entry name" value="PLC-like_Pdiesterase_TIM-brl"/>
</dbReference>
<evidence type="ECO:0000256" key="7">
    <source>
        <dbReference type="PIRSR" id="PIRSR601952-1"/>
    </source>
</evidence>
<feature type="signal peptide" evidence="10">
    <location>
        <begin position="1"/>
        <end position="24"/>
    </location>
</feature>
<dbReference type="GO" id="GO:0006629">
    <property type="term" value="P:lipid metabolic process"/>
    <property type="evidence" value="ECO:0007669"/>
    <property type="project" value="InterPro"/>
</dbReference>
<dbReference type="EC" id="3.1.3.1" evidence="11"/>
<evidence type="ECO:0000256" key="9">
    <source>
        <dbReference type="RuleBase" id="RU003946"/>
    </source>
</evidence>
<dbReference type="GO" id="GO:0008081">
    <property type="term" value="F:phosphoric diester hydrolase activity"/>
    <property type="evidence" value="ECO:0007669"/>
    <property type="project" value="InterPro"/>
</dbReference>
<organism evidence="11 12">
    <name type="scientific">Saonia flava</name>
    <dbReference type="NCBI Taxonomy" id="523696"/>
    <lineage>
        <taxon>Bacteria</taxon>
        <taxon>Pseudomonadati</taxon>
        <taxon>Bacteroidota</taxon>
        <taxon>Flavobacteriia</taxon>
        <taxon>Flavobacteriales</taxon>
        <taxon>Flavobacteriaceae</taxon>
        <taxon>Saonia</taxon>
    </lineage>
</organism>
<name>A0A846QVX3_9FLAO</name>
<comment type="caution">
    <text evidence="11">The sequence shown here is derived from an EMBL/GenBank/DDBJ whole genome shotgun (WGS) entry which is preliminary data.</text>
</comment>
<feature type="binding site" evidence="8">
    <location>
        <position position="486"/>
    </location>
    <ligand>
        <name>Zn(2+)</name>
        <dbReference type="ChEBI" id="CHEBI:29105"/>
        <label>2</label>
    </ligand>
</feature>
<dbReference type="SUPFAM" id="SSF51695">
    <property type="entry name" value="PLC-like phosphodiesterases"/>
    <property type="match status" value="1"/>
</dbReference>
<dbReference type="PROSITE" id="PS00123">
    <property type="entry name" value="ALKALINE_PHOSPHATASE"/>
    <property type="match status" value="1"/>
</dbReference>
<dbReference type="PANTHER" id="PTHR11596:SF5">
    <property type="entry name" value="ALKALINE PHOSPHATASE"/>
    <property type="match status" value="1"/>
</dbReference>
<dbReference type="PRINTS" id="PR00113">
    <property type="entry name" value="ALKPHPHTASE"/>
</dbReference>
<keyword evidence="12" id="KW-1185">Reference proteome</keyword>
<evidence type="ECO:0000256" key="1">
    <source>
        <dbReference type="ARBA" id="ARBA00005984"/>
    </source>
</evidence>
<feature type="binding site" evidence="8">
    <location>
        <position position="528"/>
    </location>
    <ligand>
        <name>Zn(2+)</name>
        <dbReference type="ChEBI" id="CHEBI:29105"/>
        <label>2</label>
    </ligand>
</feature>
<evidence type="ECO:0000256" key="3">
    <source>
        <dbReference type="ARBA" id="ARBA00022723"/>
    </source>
</evidence>
<dbReference type="EMBL" id="JAATJJ010000001">
    <property type="protein sequence ID" value="NJB71080.1"/>
    <property type="molecule type" value="Genomic_DNA"/>
</dbReference>
<dbReference type="PANTHER" id="PTHR11596">
    <property type="entry name" value="ALKALINE PHOSPHATASE"/>
    <property type="match status" value="1"/>
</dbReference>
<dbReference type="RefSeq" id="WP_167962502.1">
    <property type="nucleotide sequence ID" value="NZ_JAATJJ010000001.1"/>
</dbReference>
<dbReference type="SUPFAM" id="SSF53649">
    <property type="entry name" value="Alkaline phosphatase-like"/>
    <property type="match status" value="1"/>
</dbReference>
<keyword evidence="10" id="KW-0732">Signal</keyword>
<dbReference type="Proteomes" id="UP000590442">
    <property type="component" value="Unassembled WGS sequence"/>
</dbReference>
<evidence type="ECO:0000256" key="8">
    <source>
        <dbReference type="PIRSR" id="PIRSR601952-2"/>
    </source>
</evidence>
<feature type="binding site" evidence="8">
    <location>
        <position position="285"/>
    </location>
    <ligand>
        <name>Zn(2+)</name>
        <dbReference type="ChEBI" id="CHEBI:29105"/>
        <label>2</label>
    </ligand>
</feature>
<comment type="cofactor">
    <cofactor evidence="8">
        <name>Zn(2+)</name>
        <dbReference type="ChEBI" id="CHEBI:29105"/>
    </cofactor>
    <text evidence="8">Binds 2 Zn(2+) ions.</text>
</comment>
<evidence type="ECO:0000313" key="11">
    <source>
        <dbReference type="EMBL" id="NJB71080.1"/>
    </source>
</evidence>
<dbReference type="GO" id="GO:0004035">
    <property type="term" value="F:alkaline phosphatase activity"/>
    <property type="evidence" value="ECO:0007669"/>
    <property type="project" value="UniProtKB-EC"/>
</dbReference>
<keyword evidence="2" id="KW-0597">Phosphoprotein</keyword>
<dbReference type="Gene3D" id="3.20.20.190">
    <property type="entry name" value="Phosphatidylinositol (PI) phosphodiesterase"/>
    <property type="match status" value="1"/>
</dbReference>